<protein>
    <submittedName>
        <fullName evidence="3">Uncharacterized protein</fullName>
    </submittedName>
</protein>
<reference evidence="3 4" key="1">
    <citation type="submission" date="2018-07" db="EMBL/GenBank/DDBJ databases">
        <title>Genomic Encyclopedia of Type Strains, Phase IV (KMG-IV): sequencing the most valuable type-strain genomes for metagenomic binning, comparative biology and taxonomic classification.</title>
        <authorList>
            <person name="Goeker M."/>
        </authorList>
    </citation>
    <scope>NUCLEOTIDE SEQUENCE [LARGE SCALE GENOMIC DNA]</scope>
    <source>
        <strain evidence="3 4">DSM 44952</strain>
    </source>
</reference>
<keyword evidence="2" id="KW-1133">Transmembrane helix</keyword>
<comment type="caution">
    <text evidence="3">The sequence shown here is derived from an EMBL/GenBank/DDBJ whole genome shotgun (WGS) entry which is preliminary data.</text>
</comment>
<organism evidence="3 4">
    <name type="scientific">Nocardia mexicana</name>
    <dbReference type="NCBI Taxonomy" id="279262"/>
    <lineage>
        <taxon>Bacteria</taxon>
        <taxon>Bacillati</taxon>
        <taxon>Actinomycetota</taxon>
        <taxon>Actinomycetes</taxon>
        <taxon>Mycobacteriales</taxon>
        <taxon>Nocardiaceae</taxon>
        <taxon>Nocardia</taxon>
    </lineage>
</organism>
<evidence type="ECO:0000256" key="2">
    <source>
        <dbReference type="SAM" id="Phobius"/>
    </source>
</evidence>
<dbReference type="RefSeq" id="WP_246010825.1">
    <property type="nucleotide sequence ID" value="NZ_QQAZ01000002.1"/>
</dbReference>
<dbReference type="Proteomes" id="UP000255355">
    <property type="component" value="Unassembled WGS sequence"/>
</dbReference>
<sequence>MGLRRRKRRASQALVEGRTPKNPVVLDARTPDSTAARLFGLGLAGTGAAHFTAPQVFDQLTRVAFPRSTRQWTYSNGFTELLLGLAITLRRTRTLGVIGLIAYVAFLGSRMVGRSGAPSGAHSAADRKPASPSQVDATASDSSGSSLS</sequence>
<evidence type="ECO:0000313" key="3">
    <source>
        <dbReference type="EMBL" id="RDI54575.1"/>
    </source>
</evidence>
<name>A0A370HDS5_9NOCA</name>
<keyword evidence="4" id="KW-1185">Reference proteome</keyword>
<feature type="region of interest" description="Disordered" evidence="1">
    <location>
        <begin position="114"/>
        <end position="148"/>
    </location>
</feature>
<dbReference type="EMBL" id="QQAZ01000002">
    <property type="protein sequence ID" value="RDI54575.1"/>
    <property type="molecule type" value="Genomic_DNA"/>
</dbReference>
<keyword evidence="2" id="KW-0812">Transmembrane</keyword>
<evidence type="ECO:0000313" key="4">
    <source>
        <dbReference type="Proteomes" id="UP000255355"/>
    </source>
</evidence>
<feature type="transmembrane region" description="Helical" evidence="2">
    <location>
        <begin position="95"/>
        <end position="113"/>
    </location>
</feature>
<dbReference type="AlphaFoldDB" id="A0A370HDS5"/>
<gene>
    <name evidence="3" type="ORF">DFR68_102703</name>
</gene>
<keyword evidence="2" id="KW-0472">Membrane</keyword>
<accession>A0A370HDS5</accession>
<dbReference type="STRING" id="1210089.GCA_001613165_03907"/>
<evidence type="ECO:0000256" key="1">
    <source>
        <dbReference type="SAM" id="MobiDB-lite"/>
    </source>
</evidence>
<proteinExistence type="predicted"/>